<evidence type="ECO:0000313" key="2">
    <source>
        <dbReference type="EMBL" id="KAF2548503.1"/>
    </source>
</evidence>
<feature type="transmembrane region" description="Helical" evidence="1">
    <location>
        <begin position="45"/>
        <end position="68"/>
    </location>
</feature>
<proteinExistence type="predicted"/>
<keyword evidence="1" id="KW-0812">Transmembrane</keyword>
<dbReference type="Proteomes" id="UP000712281">
    <property type="component" value="Unassembled WGS sequence"/>
</dbReference>
<dbReference type="AlphaFoldDB" id="A0A8S9GRR1"/>
<comment type="caution">
    <text evidence="2">The sequence shown here is derived from an EMBL/GenBank/DDBJ whole genome shotgun (WGS) entry which is preliminary data.</text>
</comment>
<evidence type="ECO:0000256" key="1">
    <source>
        <dbReference type="SAM" id="Phobius"/>
    </source>
</evidence>
<keyword evidence="1" id="KW-0472">Membrane</keyword>
<evidence type="ECO:0000313" key="3">
    <source>
        <dbReference type="EMBL" id="KAF2558744.1"/>
    </source>
</evidence>
<keyword evidence="1" id="KW-1133">Transmembrane helix</keyword>
<dbReference type="EMBL" id="QGKW02001940">
    <property type="protein sequence ID" value="KAF2558744.1"/>
    <property type="molecule type" value="Genomic_DNA"/>
</dbReference>
<protein>
    <submittedName>
        <fullName evidence="2">Uncharacterized protein</fullName>
    </submittedName>
</protein>
<gene>
    <name evidence="3" type="ORF">F2Q68_00016862</name>
    <name evidence="2" type="ORF">F2Q70_00022617</name>
</gene>
<reference evidence="2" key="1">
    <citation type="submission" date="2019-12" db="EMBL/GenBank/DDBJ databases">
        <title>Genome sequencing and annotation of Brassica cretica.</title>
        <authorList>
            <person name="Studholme D.J."/>
            <person name="Sarris P.F."/>
        </authorList>
    </citation>
    <scope>NUCLEOTIDE SEQUENCE</scope>
    <source>
        <strain evidence="3">PFS-001/15</strain>
        <strain evidence="2">PFS-102/07</strain>
        <tissue evidence="2">Leaf</tissue>
    </source>
</reference>
<dbReference type="EMBL" id="QGKY02001925">
    <property type="protein sequence ID" value="KAF2548503.1"/>
    <property type="molecule type" value="Genomic_DNA"/>
</dbReference>
<organism evidence="2">
    <name type="scientific">Brassica cretica</name>
    <name type="common">Mustard</name>
    <dbReference type="NCBI Taxonomy" id="69181"/>
    <lineage>
        <taxon>Eukaryota</taxon>
        <taxon>Viridiplantae</taxon>
        <taxon>Streptophyta</taxon>
        <taxon>Embryophyta</taxon>
        <taxon>Tracheophyta</taxon>
        <taxon>Spermatophyta</taxon>
        <taxon>Magnoliopsida</taxon>
        <taxon>eudicotyledons</taxon>
        <taxon>Gunneridae</taxon>
        <taxon>Pentapetalae</taxon>
        <taxon>rosids</taxon>
        <taxon>malvids</taxon>
        <taxon>Brassicales</taxon>
        <taxon>Brassicaceae</taxon>
        <taxon>Brassiceae</taxon>
        <taxon>Brassica</taxon>
    </lineage>
</organism>
<accession>A0A8S9GRR1</accession>
<name>A0A8S9GRR1_BRACR</name>
<sequence>MGLRRKVTCYHKAYLDDVLAKTDREGRVFGHGYDLPKSCASQKLYLIWIYSVYYGFSPLGLVICINCFSSRFFTKSPATNMRSVISKSSILANSHFLNLYEYENGTLSDE</sequence>